<evidence type="ECO:0000256" key="2">
    <source>
        <dbReference type="ARBA" id="ARBA00022737"/>
    </source>
</evidence>
<dbReference type="InterPro" id="IPR015943">
    <property type="entry name" value="WD40/YVTN_repeat-like_dom_sf"/>
</dbReference>
<dbReference type="PRINTS" id="PR00320">
    <property type="entry name" value="GPROTEINBRPT"/>
</dbReference>
<dbReference type="Pfam" id="PF25175">
    <property type="entry name" value="Beta-prop_WDR5"/>
    <property type="match status" value="1"/>
</dbReference>
<evidence type="ECO:0000256" key="3">
    <source>
        <dbReference type="PROSITE-ProRule" id="PRU00221"/>
    </source>
</evidence>
<evidence type="ECO:0000313" key="6">
    <source>
        <dbReference type="EMBL" id="CAL1696004.1"/>
    </source>
</evidence>
<dbReference type="PANTHER" id="PTHR22847:SF637">
    <property type="entry name" value="WD REPEAT DOMAIN 5B"/>
    <property type="match status" value="1"/>
</dbReference>
<feature type="repeat" description="WD" evidence="3">
    <location>
        <begin position="418"/>
        <end position="447"/>
    </location>
</feature>
<keyword evidence="1 3" id="KW-0853">WD repeat</keyword>
<feature type="repeat" description="WD" evidence="3">
    <location>
        <begin position="372"/>
        <end position="403"/>
    </location>
</feature>
<feature type="compositionally biased region" description="Polar residues" evidence="4">
    <location>
        <begin position="26"/>
        <end position="41"/>
    </location>
</feature>
<evidence type="ECO:0000313" key="7">
    <source>
        <dbReference type="Proteomes" id="UP001497453"/>
    </source>
</evidence>
<dbReference type="Gene3D" id="2.130.10.10">
    <property type="entry name" value="YVTN repeat-like/Quinoprotein amine dehydrogenase"/>
    <property type="match status" value="1"/>
</dbReference>
<keyword evidence="7" id="KW-1185">Reference proteome</keyword>
<dbReference type="PANTHER" id="PTHR22847">
    <property type="entry name" value="WD40 REPEAT PROTEIN"/>
    <property type="match status" value="1"/>
</dbReference>
<feature type="repeat" description="WD" evidence="3">
    <location>
        <begin position="193"/>
        <end position="234"/>
    </location>
</feature>
<evidence type="ECO:0000256" key="4">
    <source>
        <dbReference type="SAM" id="MobiDB-lite"/>
    </source>
</evidence>
<dbReference type="InterPro" id="IPR001680">
    <property type="entry name" value="WD40_rpt"/>
</dbReference>
<organism evidence="6 7">
    <name type="scientific">Somion occarium</name>
    <dbReference type="NCBI Taxonomy" id="3059160"/>
    <lineage>
        <taxon>Eukaryota</taxon>
        <taxon>Fungi</taxon>
        <taxon>Dikarya</taxon>
        <taxon>Basidiomycota</taxon>
        <taxon>Agaricomycotina</taxon>
        <taxon>Agaricomycetes</taxon>
        <taxon>Polyporales</taxon>
        <taxon>Cerrenaceae</taxon>
        <taxon>Somion</taxon>
    </lineage>
</organism>
<sequence length="491" mass="53289">MNAEESHNLPQPNGAPSEVMDVLSNAEDSLQQDGIRNSGSPNGILYEAVVESPPPAESSVTPQDVLVVPEIENTVIEDSVIVDSHYDISVQASVVDENQDMVLATTDVNISGQDSFTMEYSESPSQDIDMQDAAVAFDQKPLSTPPLTATLPAKDEPIPTSSVHLTLNGTKPPNGAVLQPQDTTPAYRVKFIMSGHTRSISSIKFSPDGTMLASAAADKLVKIWDPEHGELLDTFEGHTEGISDIAWSSDGEFLASASDDKTIRIWSLETGEVAKVLKGHTNFVFCVNFNPQCNLLVSGGFDETVRVWDVARAKPLKTLPAHSDPVTAVTFNHDGTLIASCAMDGLIRLWDTDSGQCLKTLADDDNPICSHVKFSPNSKYILASTQDSTIRLWNTQTSRCVKTYTGHTNRTYSIFCDFAPGGAYIVSGSEDSKVYLWHLQNRQIVQVLEGHRDVVIAVASNPTRPMIASASVEKDLTIHVWVDTNAETLDS</sequence>
<dbReference type="SUPFAM" id="SSF50978">
    <property type="entry name" value="WD40 repeat-like"/>
    <property type="match status" value="1"/>
</dbReference>
<name>A0ABP1CMR7_9APHY</name>
<dbReference type="PROSITE" id="PS50082">
    <property type="entry name" value="WD_REPEATS_2"/>
    <property type="match status" value="6"/>
</dbReference>
<proteinExistence type="predicted"/>
<dbReference type="SMART" id="SM00320">
    <property type="entry name" value="WD40"/>
    <property type="match status" value="7"/>
</dbReference>
<evidence type="ECO:0000259" key="5">
    <source>
        <dbReference type="Pfam" id="PF25175"/>
    </source>
</evidence>
<reference evidence="7" key="1">
    <citation type="submission" date="2024-04" db="EMBL/GenBank/DDBJ databases">
        <authorList>
            <person name="Shaw F."/>
            <person name="Minotto A."/>
        </authorList>
    </citation>
    <scope>NUCLEOTIDE SEQUENCE [LARGE SCALE GENOMIC DNA]</scope>
</reference>
<protein>
    <recommendedName>
        <fullName evidence="5">WDR5-like beta-propeller domain-containing protein</fullName>
    </recommendedName>
</protein>
<dbReference type="PROSITE" id="PS50294">
    <property type="entry name" value="WD_REPEATS_REGION"/>
    <property type="match status" value="5"/>
</dbReference>
<accession>A0ABP1CMR7</accession>
<dbReference type="InterPro" id="IPR036322">
    <property type="entry name" value="WD40_repeat_dom_sf"/>
</dbReference>
<dbReference type="InterPro" id="IPR020472">
    <property type="entry name" value="WD40_PAC1"/>
</dbReference>
<keyword evidence="2" id="KW-0677">Repeat</keyword>
<evidence type="ECO:0000256" key="1">
    <source>
        <dbReference type="ARBA" id="ARBA00022574"/>
    </source>
</evidence>
<gene>
    <name evidence="6" type="ORF">GFSPODELE1_LOCUS992</name>
</gene>
<dbReference type="InterPro" id="IPR059122">
    <property type="entry name" value="Beta-prop_WDR5-like"/>
</dbReference>
<feature type="domain" description="WDR5-like beta-propeller" evidence="5">
    <location>
        <begin position="193"/>
        <end position="481"/>
    </location>
</feature>
<dbReference type="PROSITE" id="PS00678">
    <property type="entry name" value="WD_REPEATS_1"/>
    <property type="match status" value="3"/>
</dbReference>
<feature type="repeat" description="WD" evidence="3">
    <location>
        <begin position="277"/>
        <end position="318"/>
    </location>
</feature>
<dbReference type="EMBL" id="OZ037944">
    <property type="protein sequence ID" value="CAL1696004.1"/>
    <property type="molecule type" value="Genomic_DNA"/>
</dbReference>
<feature type="repeat" description="WD" evidence="3">
    <location>
        <begin position="319"/>
        <end position="360"/>
    </location>
</feature>
<dbReference type="Proteomes" id="UP001497453">
    <property type="component" value="Chromosome 1"/>
</dbReference>
<dbReference type="InterPro" id="IPR019775">
    <property type="entry name" value="WD40_repeat_CS"/>
</dbReference>
<feature type="region of interest" description="Disordered" evidence="4">
    <location>
        <begin position="1"/>
        <end position="42"/>
    </location>
</feature>
<dbReference type="CDD" id="cd00200">
    <property type="entry name" value="WD40"/>
    <property type="match status" value="1"/>
</dbReference>
<feature type="repeat" description="WD" evidence="3">
    <location>
        <begin position="235"/>
        <end position="276"/>
    </location>
</feature>